<dbReference type="SUPFAM" id="SSF55785">
    <property type="entry name" value="PYP-like sensor domain (PAS domain)"/>
    <property type="match status" value="1"/>
</dbReference>
<sequence length="457" mass="52330">MMKASQMSLETRLSIYEQLFDKLDIGIRVIDHAAHPLVYNSKMRAIESMTFADLTEQSFIDVFQFRNEKESRLLQSLKDGRSIENKKQTYFNNKGEVITTINHTYPFVQDGEVMAAAEVAKDVSQMERILRDKRTNDEGSRYQFQDLLGESQAFTEVVEQAQRAARTSSSVLIIGETGTGKELFAQSIHHQSNREKKPFITQNCAALPESLVEGILFGTAKGAFTGAVDRPGLFEQAHGGTLLLDEINALPIHLQPKLLRVLQEKKVARVGEAKERPFDVRFMATMNEDPIEAIADGRLRKDLYYRLSVVSLFIPPLRERYEDAKMLAHFFLRKYNNRFHLKVDRFSEDAIEALEGYHWPGNVRELEHVIEGAMNFFTDETVLDLTHLPRYLQTGSDSEVTSIQLQKEESLPERLAIIEKDMIHQAIEQSNGNVTQAAKILGISRQRLQYKLEKYRK</sequence>
<comment type="caution">
    <text evidence="7">The sequence shown here is derived from an EMBL/GenBank/DDBJ whole genome shotgun (WGS) entry which is preliminary data.</text>
</comment>
<dbReference type="Proteomes" id="UP000568839">
    <property type="component" value="Unassembled WGS sequence"/>
</dbReference>
<dbReference type="PROSITE" id="PS00676">
    <property type="entry name" value="SIGMA54_INTERACT_2"/>
    <property type="match status" value="1"/>
</dbReference>
<accession>A0A841PI58</accession>
<organism evidence="7 8">
    <name type="scientific">Geomicrobium halophilum</name>
    <dbReference type="NCBI Taxonomy" id="549000"/>
    <lineage>
        <taxon>Bacteria</taxon>
        <taxon>Bacillati</taxon>
        <taxon>Bacillota</taxon>
        <taxon>Bacilli</taxon>
        <taxon>Bacillales</taxon>
        <taxon>Geomicrobium</taxon>
    </lineage>
</organism>
<dbReference type="InterPro" id="IPR058031">
    <property type="entry name" value="AAA_lid_NorR"/>
</dbReference>
<reference evidence="7 8" key="1">
    <citation type="submission" date="2020-08" db="EMBL/GenBank/DDBJ databases">
        <title>Genomic Encyclopedia of Type Strains, Phase IV (KMG-IV): sequencing the most valuable type-strain genomes for metagenomic binning, comparative biology and taxonomic classification.</title>
        <authorList>
            <person name="Goeker M."/>
        </authorList>
    </citation>
    <scope>NUCLEOTIDE SEQUENCE [LARGE SCALE GENOMIC DNA]</scope>
    <source>
        <strain evidence="7 8">DSM 21769</strain>
    </source>
</reference>
<dbReference type="GO" id="GO:0005524">
    <property type="term" value="F:ATP binding"/>
    <property type="evidence" value="ECO:0007669"/>
    <property type="project" value="UniProtKB-KW"/>
</dbReference>
<dbReference type="EMBL" id="JACHHJ010000001">
    <property type="protein sequence ID" value="MBB6448567.1"/>
    <property type="molecule type" value="Genomic_DNA"/>
</dbReference>
<evidence type="ECO:0000256" key="5">
    <source>
        <dbReference type="ARBA" id="ARBA00023163"/>
    </source>
</evidence>
<dbReference type="InterPro" id="IPR009057">
    <property type="entry name" value="Homeodomain-like_sf"/>
</dbReference>
<evidence type="ECO:0000256" key="4">
    <source>
        <dbReference type="ARBA" id="ARBA00023125"/>
    </source>
</evidence>
<keyword evidence="8" id="KW-1185">Reference proteome</keyword>
<dbReference type="InterPro" id="IPR027417">
    <property type="entry name" value="P-loop_NTPase"/>
</dbReference>
<evidence type="ECO:0000313" key="7">
    <source>
        <dbReference type="EMBL" id="MBB6448567.1"/>
    </source>
</evidence>
<keyword evidence="2" id="KW-0067">ATP-binding</keyword>
<keyword evidence="4" id="KW-0238">DNA-binding</keyword>
<dbReference type="InterPro" id="IPR035965">
    <property type="entry name" value="PAS-like_dom_sf"/>
</dbReference>
<protein>
    <submittedName>
        <fullName evidence="7">Arginine utilization regulatory protein</fullName>
    </submittedName>
</protein>
<dbReference type="PROSITE" id="PS00675">
    <property type="entry name" value="SIGMA54_INTERACT_1"/>
    <property type="match status" value="1"/>
</dbReference>
<dbReference type="GO" id="GO:0043565">
    <property type="term" value="F:sequence-specific DNA binding"/>
    <property type="evidence" value="ECO:0007669"/>
    <property type="project" value="InterPro"/>
</dbReference>
<dbReference type="Gene3D" id="3.30.450.20">
    <property type="entry name" value="PAS domain"/>
    <property type="match status" value="1"/>
</dbReference>
<dbReference type="PROSITE" id="PS50045">
    <property type="entry name" value="SIGMA54_INTERACT_4"/>
    <property type="match status" value="1"/>
</dbReference>
<dbReference type="InterPro" id="IPR002197">
    <property type="entry name" value="HTH_Fis"/>
</dbReference>
<dbReference type="GO" id="GO:0006355">
    <property type="term" value="P:regulation of DNA-templated transcription"/>
    <property type="evidence" value="ECO:0007669"/>
    <property type="project" value="InterPro"/>
</dbReference>
<evidence type="ECO:0000256" key="1">
    <source>
        <dbReference type="ARBA" id="ARBA00022741"/>
    </source>
</evidence>
<dbReference type="SUPFAM" id="SSF46689">
    <property type="entry name" value="Homeodomain-like"/>
    <property type="match status" value="1"/>
</dbReference>
<dbReference type="InterPro" id="IPR025944">
    <property type="entry name" value="Sigma_54_int_dom_CS"/>
</dbReference>
<dbReference type="InterPro" id="IPR025943">
    <property type="entry name" value="Sigma_54_int_dom_ATP-bd_2"/>
</dbReference>
<dbReference type="AlphaFoldDB" id="A0A841PI58"/>
<gene>
    <name evidence="7" type="ORF">HNR44_000516</name>
</gene>
<dbReference type="PANTHER" id="PTHR32071">
    <property type="entry name" value="TRANSCRIPTIONAL REGULATORY PROTEIN"/>
    <property type="match status" value="1"/>
</dbReference>
<dbReference type="Pfam" id="PF02954">
    <property type="entry name" value="HTH_8"/>
    <property type="match status" value="1"/>
</dbReference>
<name>A0A841PI58_9BACL</name>
<dbReference type="FunFam" id="3.40.50.300:FF:000006">
    <property type="entry name" value="DNA-binding transcriptional regulator NtrC"/>
    <property type="match status" value="1"/>
</dbReference>
<keyword evidence="1" id="KW-0547">Nucleotide-binding</keyword>
<dbReference type="Gene3D" id="1.10.10.60">
    <property type="entry name" value="Homeodomain-like"/>
    <property type="match status" value="1"/>
</dbReference>
<dbReference type="PROSITE" id="PS00688">
    <property type="entry name" value="SIGMA54_INTERACT_3"/>
    <property type="match status" value="1"/>
</dbReference>
<evidence type="ECO:0000313" key="8">
    <source>
        <dbReference type="Proteomes" id="UP000568839"/>
    </source>
</evidence>
<dbReference type="InterPro" id="IPR003593">
    <property type="entry name" value="AAA+_ATPase"/>
</dbReference>
<dbReference type="Pfam" id="PF00158">
    <property type="entry name" value="Sigma54_activat"/>
    <property type="match status" value="1"/>
</dbReference>
<dbReference type="PANTHER" id="PTHR32071:SF74">
    <property type="entry name" value="TRANSCRIPTIONAL ACTIVATOR ROCR"/>
    <property type="match status" value="1"/>
</dbReference>
<dbReference type="RefSeq" id="WP_281381339.1">
    <property type="nucleotide sequence ID" value="NZ_JACHHJ010000001.1"/>
</dbReference>
<dbReference type="CDD" id="cd00009">
    <property type="entry name" value="AAA"/>
    <property type="match status" value="1"/>
</dbReference>
<dbReference type="InterPro" id="IPR002078">
    <property type="entry name" value="Sigma_54_int"/>
</dbReference>
<evidence type="ECO:0000259" key="6">
    <source>
        <dbReference type="PROSITE" id="PS50045"/>
    </source>
</evidence>
<keyword evidence="3" id="KW-0805">Transcription regulation</keyword>
<evidence type="ECO:0000256" key="2">
    <source>
        <dbReference type="ARBA" id="ARBA00022840"/>
    </source>
</evidence>
<feature type="domain" description="Sigma-54 factor interaction" evidence="6">
    <location>
        <begin position="147"/>
        <end position="375"/>
    </location>
</feature>
<evidence type="ECO:0000256" key="3">
    <source>
        <dbReference type="ARBA" id="ARBA00023015"/>
    </source>
</evidence>
<proteinExistence type="predicted"/>
<dbReference type="SMART" id="SM00382">
    <property type="entry name" value="AAA"/>
    <property type="match status" value="1"/>
</dbReference>
<dbReference type="InterPro" id="IPR025662">
    <property type="entry name" value="Sigma_54_int_dom_ATP-bd_1"/>
</dbReference>
<dbReference type="Gene3D" id="3.40.50.300">
    <property type="entry name" value="P-loop containing nucleotide triphosphate hydrolases"/>
    <property type="match status" value="1"/>
</dbReference>
<dbReference type="Pfam" id="PF25601">
    <property type="entry name" value="AAA_lid_14"/>
    <property type="match status" value="1"/>
</dbReference>
<dbReference type="PRINTS" id="PR01590">
    <property type="entry name" value="HTHFIS"/>
</dbReference>
<keyword evidence="5" id="KW-0804">Transcription</keyword>
<dbReference type="SUPFAM" id="SSF52540">
    <property type="entry name" value="P-loop containing nucleoside triphosphate hydrolases"/>
    <property type="match status" value="1"/>
</dbReference>
<dbReference type="Gene3D" id="1.10.8.60">
    <property type="match status" value="1"/>
</dbReference>